<dbReference type="EMBL" id="ML210299">
    <property type="protein sequence ID" value="TFK20467.1"/>
    <property type="molecule type" value="Genomic_DNA"/>
</dbReference>
<dbReference type="Proteomes" id="UP000307440">
    <property type="component" value="Unassembled WGS sequence"/>
</dbReference>
<protein>
    <submittedName>
        <fullName evidence="1">Uncharacterized protein</fullName>
    </submittedName>
</protein>
<evidence type="ECO:0000313" key="2">
    <source>
        <dbReference type="Proteomes" id="UP000307440"/>
    </source>
</evidence>
<reference evidence="1 2" key="1">
    <citation type="journal article" date="2019" name="Nat. Ecol. Evol.">
        <title>Megaphylogeny resolves global patterns of mushroom evolution.</title>
        <authorList>
            <person name="Varga T."/>
            <person name="Krizsan K."/>
            <person name="Foldi C."/>
            <person name="Dima B."/>
            <person name="Sanchez-Garcia M."/>
            <person name="Sanchez-Ramirez S."/>
            <person name="Szollosi G.J."/>
            <person name="Szarkandi J.G."/>
            <person name="Papp V."/>
            <person name="Albert L."/>
            <person name="Andreopoulos W."/>
            <person name="Angelini C."/>
            <person name="Antonin V."/>
            <person name="Barry K.W."/>
            <person name="Bougher N.L."/>
            <person name="Buchanan P."/>
            <person name="Buyck B."/>
            <person name="Bense V."/>
            <person name="Catcheside P."/>
            <person name="Chovatia M."/>
            <person name="Cooper J."/>
            <person name="Damon W."/>
            <person name="Desjardin D."/>
            <person name="Finy P."/>
            <person name="Geml J."/>
            <person name="Haridas S."/>
            <person name="Hughes K."/>
            <person name="Justo A."/>
            <person name="Karasinski D."/>
            <person name="Kautmanova I."/>
            <person name="Kiss B."/>
            <person name="Kocsube S."/>
            <person name="Kotiranta H."/>
            <person name="LaButti K.M."/>
            <person name="Lechner B.E."/>
            <person name="Liimatainen K."/>
            <person name="Lipzen A."/>
            <person name="Lukacs Z."/>
            <person name="Mihaltcheva S."/>
            <person name="Morgado L.N."/>
            <person name="Niskanen T."/>
            <person name="Noordeloos M.E."/>
            <person name="Ohm R.A."/>
            <person name="Ortiz-Santana B."/>
            <person name="Ovrebo C."/>
            <person name="Racz N."/>
            <person name="Riley R."/>
            <person name="Savchenko A."/>
            <person name="Shiryaev A."/>
            <person name="Soop K."/>
            <person name="Spirin V."/>
            <person name="Szebenyi C."/>
            <person name="Tomsovsky M."/>
            <person name="Tulloss R.E."/>
            <person name="Uehling J."/>
            <person name="Grigoriev I.V."/>
            <person name="Vagvolgyi C."/>
            <person name="Papp T."/>
            <person name="Martin F.M."/>
            <person name="Miettinen O."/>
            <person name="Hibbett D.S."/>
            <person name="Nagy L.G."/>
        </authorList>
    </citation>
    <scope>NUCLEOTIDE SEQUENCE [LARGE SCALE GENOMIC DNA]</scope>
    <source>
        <strain evidence="1 2">CBS 121175</strain>
    </source>
</reference>
<proteinExistence type="predicted"/>
<dbReference type="AlphaFoldDB" id="A0A5C3KKK4"/>
<organism evidence="1 2">
    <name type="scientific">Coprinopsis marcescibilis</name>
    <name type="common">Agaric fungus</name>
    <name type="synonym">Psathyrella marcescibilis</name>
    <dbReference type="NCBI Taxonomy" id="230819"/>
    <lineage>
        <taxon>Eukaryota</taxon>
        <taxon>Fungi</taxon>
        <taxon>Dikarya</taxon>
        <taxon>Basidiomycota</taxon>
        <taxon>Agaricomycotina</taxon>
        <taxon>Agaricomycetes</taxon>
        <taxon>Agaricomycetidae</taxon>
        <taxon>Agaricales</taxon>
        <taxon>Agaricineae</taxon>
        <taxon>Psathyrellaceae</taxon>
        <taxon>Coprinopsis</taxon>
    </lineage>
</organism>
<sequence length="201" mass="22986">RPLRKQESRCDLTEPASRDDSINVAVLASSITVMVPGGRRVKYNALKAELHQFSTHTQLSRPRYKVQTQKVTKSINLALSSLSVSIWHQLGVERLRQEARAKSPGRGEMGDRQTAAVDQWWLNPPNDWWRASSIKKKKRGFQRERTAMWRTECKVNTESKVCIGEDRLRSKYSNGLFVVDVNSSGVNQVKSQGWRYWSPGT</sequence>
<feature type="non-terminal residue" evidence="1">
    <location>
        <position position="1"/>
    </location>
</feature>
<keyword evidence="2" id="KW-1185">Reference proteome</keyword>
<name>A0A5C3KKK4_COPMA</name>
<evidence type="ECO:0000313" key="1">
    <source>
        <dbReference type="EMBL" id="TFK20467.1"/>
    </source>
</evidence>
<gene>
    <name evidence="1" type="ORF">FA15DRAFT_720442</name>
</gene>
<accession>A0A5C3KKK4</accession>